<evidence type="ECO:0000313" key="1">
    <source>
        <dbReference type="EMBL" id="GIQ62728.1"/>
    </source>
</evidence>
<comment type="caution">
    <text evidence="1">The sequence shown here is derived from an EMBL/GenBank/DDBJ whole genome shotgun (WGS) entry which is preliminary data.</text>
</comment>
<evidence type="ECO:0000313" key="2">
    <source>
        <dbReference type="Proteomes" id="UP000680304"/>
    </source>
</evidence>
<dbReference type="Pfam" id="PF08002">
    <property type="entry name" value="DUF1697"/>
    <property type="match status" value="1"/>
</dbReference>
<evidence type="ECO:0008006" key="3">
    <source>
        <dbReference type="Google" id="ProtNLM"/>
    </source>
</evidence>
<dbReference type="EMBL" id="BOVJ01000041">
    <property type="protein sequence ID" value="GIQ62728.1"/>
    <property type="molecule type" value="Genomic_DNA"/>
</dbReference>
<name>A0ABQ4N3D8_9BACL</name>
<dbReference type="RefSeq" id="WP_213528062.1">
    <property type="nucleotide sequence ID" value="NZ_BOVJ01000041.1"/>
</dbReference>
<dbReference type="PANTHER" id="PTHR36439:SF1">
    <property type="entry name" value="DUF1697 DOMAIN-CONTAINING PROTEIN"/>
    <property type="match status" value="1"/>
</dbReference>
<keyword evidence="2" id="KW-1185">Reference proteome</keyword>
<dbReference type="Proteomes" id="UP000680304">
    <property type="component" value="Unassembled WGS sequence"/>
</dbReference>
<reference evidence="1 2" key="1">
    <citation type="submission" date="2021-04" db="EMBL/GenBank/DDBJ databases">
        <title>Draft genome sequence of Paenibacillus cisolokensis, LC2-13A.</title>
        <authorList>
            <person name="Uke A."/>
            <person name="Chhe C."/>
            <person name="Baramee S."/>
            <person name="Kosugi A."/>
        </authorList>
    </citation>
    <scope>NUCLEOTIDE SEQUENCE [LARGE SCALE GENOMIC DNA]</scope>
    <source>
        <strain evidence="1 2">LC2-13A</strain>
    </source>
</reference>
<gene>
    <name evidence="1" type="ORF">PACILC2_12960</name>
</gene>
<sequence>MAVYIALLRGINVGGKHVVKMAELKRLFEELGCKRVETYIQSGNVLFESDEAEAELRRKLERGFESAFGFFSSIILRTSAEWKAIIAGCPFTEQEITEAEASSDVECQYAAMLPEPPGSDDIARLETHRSENETYRIAGRDVYLLFRNNGIRNSKLANQLQKLSVPATVRNWKTMNKLAALAEALER</sequence>
<dbReference type="Gene3D" id="3.30.70.1280">
    <property type="entry name" value="SP0830-like domains"/>
    <property type="match status" value="1"/>
</dbReference>
<organism evidence="1 2">
    <name type="scientific">Paenibacillus cisolokensis</name>
    <dbReference type="NCBI Taxonomy" id="1658519"/>
    <lineage>
        <taxon>Bacteria</taxon>
        <taxon>Bacillati</taxon>
        <taxon>Bacillota</taxon>
        <taxon>Bacilli</taxon>
        <taxon>Bacillales</taxon>
        <taxon>Paenibacillaceae</taxon>
        <taxon>Paenibacillus</taxon>
    </lineage>
</organism>
<dbReference type="PANTHER" id="PTHR36439">
    <property type="entry name" value="BLL4334 PROTEIN"/>
    <property type="match status" value="1"/>
</dbReference>
<proteinExistence type="predicted"/>
<dbReference type="PIRSF" id="PIRSF008502">
    <property type="entry name" value="UCP008502"/>
    <property type="match status" value="1"/>
</dbReference>
<dbReference type="InterPro" id="IPR012545">
    <property type="entry name" value="DUF1697"/>
</dbReference>
<protein>
    <recommendedName>
        <fullName evidence="3">Cytoplasmic protein</fullName>
    </recommendedName>
</protein>
<dbReference type="SUPFAM" id="SSF160379">
    <property type="entry name" value="SP0830-like"/>
    <property type="match status" value="1"/>
</dbReference>
<accession>A0ABQ4N3D8</accession>